<reference evidence="2" key="1">
    <citation type="submission" date="2022-10" db="EMBL/GenBank/DDBJ databases">
        <title>The WGS of Solirubrobacter ginsenosidimutans DSM 21036.</title>
        <authorList>
            <person name="Jiang Z."/>
        </authorList>
    </citation>
    <scope>NUCLEOTIDE SEQUENCE</scope>
    <source>
        <strain evidence="2">DSM 21036</strain>
    </source>
</reference>
<dbReference type="Proteomes" id="UP001149140">
    <property type="component" value="Unassembled WGS sequence"/>
</dbReference>
<evidence type="ECO:0000256" key="1">
    <source>
        <dbReference type="SAM" id="Phobius"/>
    </source>
</evidence>
<comment type="caution">
    <text evidence="2">The sequence shown here is derived from an EMBL/GenBank/DDBJ whole genome shotgun (WGS) entry which is preliminary data.</text>
</comment>
<keyword evidence="1" id="KW-0812">Transmembrane</keyword>
<feature type="transmembrane region" description="Helical" evidence="1">
    <location>
        <begin position="97"/>
        <end position="116"/>
    </location>
</feature>
<sequence>MDSERFKHVRNVAIILALAVAVWKIPGGGTASRTISNIFSVLFLAGFFFLGYRLYMEHRISIFGLEERQRGLAYGAVALLVFAVVATSHLWDLGPLGAMLWLLMLGASAWALYSVWRSYRTY</sequence>
<dbReference type="AlphaFoldDB" id="A0A9X3MS59"/>
<name>A0A9X3MS59_9ACTN</name>
<keyword evidence="1" id="KW-1133">Transmembrane helix</keyword>
<protein>
    <submittedName>
        <fullName evidence="2">Uncharacterized protein</fullName>
    </submittedName>
</protein>
<evidence type="ECO:0000313" key="2">
    <source>
        <dbReference type="EMBL" id="MDA0161397.1"/>
    </source>
</evidence>
<dbReference type="RefSeq" id="WP_270040607.1">
    <property type="nucleotide sequence ID" value="NZ_JAPDOD010000012.1"/>
</dbReference>
<organism evidence="2 3">
    <name type="scientific">Solirubrobacter ginsenosidimutans</name>
    <dbReference type="NCBI Taxonomy" id="490573"/>
    <lineage>
        <taxon>Bacteria</taxon>
        <taxon>Bacillati</taxon>
        <taxon>Actinomycetota</taxon>
        <taxon>Thermoleophilia</taxon>
        <taxon>Solirubrobacterales</taxon>
        <taxon>Solirubrobacteraceae</taxon>
        <taxon>Solirubrobacter</taxon>
    </lineage>
</organism>
<evidence type="ECO:0000313" key="3">
    <source>
        <dbReference type="Proteomes" id="UP001149140"/>
    </source>
</evidence>
<gene>
    <name evidence="2" type="ORF">OM076_14060</name>
</gene>
<keyword evidence="3" id="KW-1185">Reference proteome</keyword>
<dbReference type="EMBL" id="JAPDOD010000012">
    <property type="protein sequence ID" value="MDA0161397.1"/>
    <property type="molecule type" value="Genomic_DNA"/>
</dbReference>
<feature type="transmembrane region" description="Helical" evidence="1">
    <location>
        <begin position="12"/>
        <end position="29"/>
    </location>
</feature>
<feature type="transmembrane region" description="Helical" evidence="1">
    <location>
        <begin position="35"/>
        <end position="52"/>
    </location>
</feature>
<keyword evidence="1" id="KW-0472">Membrane</keyword>
<feature type="transmembrane region" description="Helical" evidence="1">
    <location>
        <begin position="72"/>
        <end position="91"/>
    </location>
</feature>
<proteinExistence type="predicted"/>
<accession>A0A9X3MS59</accession>